<dbReference type="EMBL" id="WTPW01002267">
    <property type="protein sequence ID" value="KAF0388614.1"/>
    <property type="molecule type" value="Genomic_DNA"/>
</dbReference>
<dbReference type="PROSITE" id="PS50097">
    <property type="entry name" value="BTB"/>
    <property type="match status" value="1"/>
</dbReference>
<dbReference type="Proteomes" id="UP000439903">
    <property type="component" value="Unassembled WGS sequence"/>
</dbReference>
<dbReference type="AlphaFoldDB" id="A0A8H3X1D3"/>
<dbReference type="PANTHER" id="PTHR14499:SF136">
    <property type="entry name" value="GH08630P"/>
    <property type="match status" value="1"/>
</dbReference>
<comment type="caution">
    <text evidence="1">The sequence shown here is derived from an EMBL/GenBank/DDBJ whole genome shotgun (WGS) entry which is preliminary data.</text>
</comment>
<dbReference type="InterPro" id="IPR000210">
    <property type="entry name" value="BTB/POZ_dom"/>
</dbReference>
<gene>
    <name evidence="1" type="ORF">F8M41_011003</name>
</gene>
<evidence type="ECO:0000313" key="1">
    <source>
        <dbReference type="EMBL" id="KAF0388614.1"/>
    </source>
</evidence>
<keyword evidence="2" id="KW-1185">Reference proteome</keyword>
<name>A0A8H3X1D3_GIGMA</name>
<dbReference type="InterPro" id="IPR011333">
    <property type="entry name" value="SKP1/BTB/POZ_sf"/>
</dbReference>
<organism evidence="1 2">
    <name type="scientific">Gigaspora margarita</name>
    <dbReference type="NCBI Taxonomy" id="4874"/>
    <lineage>
        <taxon>Eukaryota</taxon>
        <taxon>Fungi</taxon>
        <taxon>Fungi incertae sedis</taxon>
        <taxon>Mucoromycota</taxon>
        <taxon>Glomeromycotina</taxon>
        <taxon>Glomeromycetes</taxon>
        <taxon>Diversisporales</taxon>
        <taxon>Gigasporaceae</taxon>
        <taxon>Gigaspora</taxon>
    </lineage>
</organism>
<dbReference type="PANTHER" id="PTHR14499">
    <property type="entry name" value="POTASSIUM CHANNEL TETRAMERIZATION DOMAIN-CONTAINING"/>
    <property type="match status" value="1"/>
</dbReference>
<dbReference type="Pfam" id="PF02214">
    <property type="entry name" value="BTB_2"/>
    <property type="match status" value="1"/>
</dbReference>
<protein>
    <submittedName>
        <fullName evidence="1">BTB/POZ protein</fullName>
    </submittedName>
</protein>
<dbReference type="OrthoDB" id="10025005at2759"/>
<evidence type="ECO:0000313" key="2">
    <source>
        <dbReference type="Proteomes" id="UP000439903"/>
    </source>
</evidence>
<accession>A0A8H3X1D3</accession>
<dbReference type="SMART" id="SM00225">
    <property type="entry name" value="BTB"/>
    <property type="match status" value="1"/>
</dbReference>
<dbReference type="InterPro" id="IPR003131">
    <property type="entry name" value="T1-type_BTB"/>
</dbReference>
<reference evidence="1 2" key="1">
    <citation type="journal article" date="2019" name="Environ. Microbiol.">
        <title>At the nexus of three kingdoms: the genome of the mycorrhizal fungus Gigaspora margarita provides insights into plant, endobacterial and fungal interactions.</title>
        <authorList>
            <person name="Venice F."/>
            <person name="Ghignone S."/>
            <person name="Salvioli di Fossalunga A."/>
            <person name="Amselem J."/>
            <person name="Novero M."/>
            <person name="Xianan X."/>
            <person name="Sedzielewska Toro K."/>
            <person name="Morin E."/>
            <person name="Lipzen A."/>
            <person name="Grigoriev I.V."/>
            <person name="Henrissat B."/>
            <person name="Martin F.M."/>
            <person name="Bonfante P."/>
        </authorList>
    </citation>
    <scope>NUCLEOTIDE SEQUENCE [LARGE SCALE GENOMIC DNA]</scope>
    <source>
        <strain evidence="1 2">BEG34</strain>
    </source>
</reference>
<dbReference type="GO" id="GO:0051260">
    <property type="term" value="P:protein homooligomerization"/>
    <property type="evidence" value="ECO:0007669"/>
    <property type="project" value="InterPro"/>
</dbReference>
<dbReference type="Gene3D" id="3.30.710.10">
    <property type="entry name" value="Potassium Channel Kv1.1, Chain A"/>
    <property type="match status" value="1"/>
</dbReference>
<sequence length="253" mass="29386">MVSSEERIVLNVGGVKYETYRSTLTAYPDTLLGAMFHERNQELLRPTNGNEYFFDRNSRAFHYILEFYRTGKILLLDEITGPKESTMDVNIQELIEEIKYFQIPLPRRDIPTDQYHAALLDKFIDALKDGICEARYDFHNIIGAQFAPINAGKKIFDTMPPEGNFKRLFEPFRYNGHKIIELFGDDIEEHIKSLFPDIKFSIVVGEVEENDVGYRVYVVKIEIGDEAWNRDAILGKSCLKKKKPNDHNENQII</sequence>
<dbReference type="SUPFAM" id="SSF54695">
    <property type="entry name" value="POZ domain"/>
    <property type="match status" value="1"/>
</dbReference>
<proteinExistence type="predicted"/>
<dbReference type="CDD" id="cd18316">
    <property type="entry name" value="BTB_POZ_KCTD-like"/>
    <property type="match status" value="1"/>
</dbReference>